<evidence type="ECO:0000256" key="9">
    <source>
        <dbReference type="SAM" id="MobiDB-lite"/>
    </source>
</evidence>
<feature type="compositionally biased region" description="Low complexity" evidence="9">
    <location>
        <begin position="2158"/>
        <end position="2175"/>
    </location>
</feature>
<feature type="region of interest" description="Disordered" evidence="9">
    <location>
        <begin position="3828"/>
        <end position="3904"/>
    </location>
</feature>
<reference evidence="11" key="1">
    <citation type="journal article" date="2020" name="bioRxiv">
        <title>Comparative genomics of Chlamydomonas.</title>
        <authorList>
            <person name="Craig R.J."/>
            <person name="Hasan A.R."/>
            <person name="Ness R.W."/>
            <person name="Keightley P.D."/>
        </authorList>
    </citation>
    <scope>NUCLEOTIDE SEQUENCE</scope>
    <source>
        <strain evidence="11">CCAP 11/173</strain>
    </source>
</reference>
<dbReference type="OrthoDB" id="532981at2759"/>
<dbReference type="InterPro" id="IPR000742">
    <property type="entry name" value="EGF"/>
</dbReference>
<feature type="domain" description="SRCR" evidence="10">
    <location>
        <begin position="248"/>
        <end position="349"/>
    </location>
</feature>
<organism evidence="11 12">
    <name type="scientific">Chlamydomonas schloesseri</name>
    <dbReference type="NCBI Taxonomy" id="2026947"/>
    <lineage>
        <taxon>Eukaryota</taxon>
        <taxon>Viridiplantae</taxon>
        <taxon>Chlorophyta</taxon>
        <taxon>core chlorophytes</taxon>
        <taxon>Chlorophyceae</taxon>
        <taxon>CS clade</taxon>
        <taxon>Chlamydomonadales</taxon>
        <taxon>Chlamydomonadaceae</taxon>
        <taxon>Chlamydomonas</taxon>
    </lineage>
</organism>
<dbReference type="FunFam" id="3.10.250.10:FF:000016">
    <property type="entry name" value="Scavenger receptor cysteine-rich protein type 12"/>
    <property type="match status" value="3"/>
</dbReference>
<evidence type="ECO:0000256" key="8">
    <source>
        <dbReference type="ARBA" id="ARBA00023180"/>
    </source>
</evidence>
<dbReference type="GO" id="GO:0016020">
    <property type="term" value="C:membrane"/>
    <property type="evidence" value="ECO:0007669"/>
    <property type="project" value="UniProtKB-SubCell"/>
</dbReference>
<feature type="domain" description="SRCR" evidence="10">
    <location>
        <begin position="1202"/>
        <end position="1316"/>
    </location>
</feature>
<dbReference type="FunFam" id="2.10.25.10:FF:000001">
    <property type="entry name" value="Tenascin C"/>
    <property type="match status" value="1"/>
</dbReference>
<feature type="region of interest" description="Disordered" evidence="9">
    <location>
        <begin position="3794"/>
        <end position="3813"/>
    </location>
</feature>
<dbReference type="InterPro" id="IPR036706">
    <property type="entry name" value="VOMI_sf"/>
</dbReference>
<feature type="domain" description="SRCR" evidence="10">
    <location>
        <begin position="482"/>
        <end position="601"/>
    </location>
</feature>
<evidence type="ECO:0000256" key="7">
    <source>
        <dbReference type="ARBA" id="ARBA00023157"/>
    </source>
</evidence>
<evidence type="ECO:0000313" key="11">
    <source>
        <dbReference type="EMBL" id="KAG2435038.1"/>
    </source>
</evidence>
<dbReference type="SUPFAM" id="SSF56487">
    <property type="entry name" value="SRCR-like"/>
    <property type="match status" value="12"/>
</dbReference>
<sequence length="3904" mass="408228">MYMHSDGALRLVSSSNVSAAAGQGVLQLFFGGVWGTLHHGRFGRREARTACRQLGWTTGSAVQDAANVYGPVLGPVRYPGLTCELQHDRLADCRSDYGFNYVYTTVTASDTSFTSTAGVQCRNEPPGTEGALRIYGTNASQGLGTLMMFHNGVWGNTLQDYWDWVDARVACRQMGWRTGRLITEAGARWPSPGPVWYSGPTCEHWMSRLSNCSFTWPDLNEYMEDAGSYSRLAGVECSNETDGQPYQLRLWGGPTSNSGLLQVWFNGTWGTVFNDRFNWRSARVACRQLGYANGRPLYNSVFGQAPDLVWLVMGTCTGSESRLVDCEGSYFYEYTNGRNHNLDVGVVCNNDPEPMEGAVRLVGGPTPNRGQVEIYLNGTWGGVCWDDSFRWEAAVICRQLNYSGGGWFDQPQPGRETPTWASKNFAPNWWTTYQCVGNETRLTQCPSVYGVVLAWYDNYCRRPLSVVCSTDTLPPEGSLRLVRPIGGTTGSLAAVWGSSLPNNSYGTLQVLRGSRWGLVSVDGFGWQEARVACRQLGFKSGRAVGGVTYDPGLGLPYWAINLGCVGNETRLVDCPHVAYNTNDRNQWYSYQPEPVAGLVCSSDPEPAPHSVRLVGGPGPHAGRLEVYGANPDLPTWATVCLPNDWYFDWRTVRVVCRQLGYNKGGRAVGVGIFGQGVSTPSWLAQPVTRMLRSVCSGTEARLDACAYPAPADPNTLTCYDSHGQDAGVWCDTATDEEPPNGALRLMNGPGAWAGRLEVFHNGLWGAVCTSDFTLEDAQVVCRQLGFTGGRIPPYFYYQFGYGTMVAGSPYLLHNMSCTGSETAISACPGVASARAYTSNCNYGSYNMHLMCEPQPRGLVSTAPTVVDAGRQAPSRVGDIWLAALQCPDDSLPSGFSLKLDSPSWESSYFYLDTGDTAGVTDLRLDCYQDGALLATLSQSDNFWPWTSYGTWSRTATCPTATVNGTTVRPYFTGVRLRVLGDVNDTTDSVNALGVTDIEFRCSDNRTVTGGGFPNGTWGTWAACPAGTALCGVSSQMRYLTWCRGEAGDCDDTAMTGLRIQCCYMPAGFVNVPGRRTLRLAGGTSPQEGRVEMLIGGVWGMVYQDNWDDMDALVACKQLGWPTGAALTNAGRSYGTGALALVRSHANCTGSEAALQSCGFRSFSPENPVENYGREYSAGAICRADPVPSTWGALRLRDDLPLLWATGGATRRLMGSVAGRLEVFWNGRWGTLNRNPNVNDDGTAIVACKTLGYRSGRAVQATEFGPIFDAPPIWNRNVMCAGNEASLLDCPSDGWRAYSRGVPDYVSGYNDLGLICSNDTVPAPGALRLRGGAVPSEGALEVYWGNTWAGVGYPYAYSWYWPATWDLTDAIVTCKQLGYKSGLPATRGGWGSSNTFWLKDVACRGTESNLTECFRANNNTYSWWTGYADNQAGVICSNDTLPATGALRLAGALPGAPGFGRLEVAVNGMWGSVYGPRWGWPESQVACRSLGYKMAVYWRYEVGYPLNDLPVWLGSVKCLGNETALSHCRNGTVYGPPPDAGDAGSPGQPVWAGHRVVLDCTNATSPPVPMTLRLMGLPMPYAGRLEVFYNGAWSALTIENRDANGYYVPATPFGPVEAGVACRTLGYEPLYGSNASYSFVASGLGEPYTGVPVLSFNLSCTGAEYSLWDCSRLPMPYMLYDGAPYGSSNEPRTSHASTVGIYCKAPPDASKPLASLAAAAAALASLSPAFSCTAIAATTFTAAPQSAPISPFSPKPAPFPAPSPPAPPPPGPEFRLGVVIPSALPQAGGQLTITGQFDVGGAEGGGVVFRCAFSLTDPALGGSGVQRSNATAIRTASGTTLRCDAPAAPTPAATLRLNVSRSPARPGFGSGAEVLSYGTPITYYGPCPADCNGNGLCRLGTCTCQEGWTGADCATAVPLPRIANVTGAPPAGGTLRVLEGARWTAQPRLAEPLPAATWVLSSEYAAASGSSGGGGGGMSINAATGFVEWSAAVAKGVGGDNSTSVVISVIDQTSGRVVSYSFFLVVVPLYALTDLRLNSSATAGAGGLVPGGRAVFSGRVAYTHNASAVLAAGGVNITNTTLPPLAGRRVVVVVRPQLQAAGAVAGGGVGAGSGAFTELGTTVGANGTFTAEWPVPLTAQGAHDVFALHPAATFNASATTPLNSTATSNSSNATQPSQPPVFQLHTGVFVSFISAAVDRSAFNAAGGLDPRYALPTLPLDPGRSSLLDPFANLLGAAQDLRSLVTSVRTRLVYTAGGVAPTLQVNATSASSSPVPLCGNASTAAAANSTIALSYGLDNATIASLCVGVTNASAATAPGASRLGLRVQQTNSSGATAAAEFEVTVELRGGVSGAATKLLLRVLVDTARVELATDPPGGALAAVLPRGGAAVVRLAVTNNGNVPSASLLLPAGGSWLTCLTPLPLPPLNPGATALVDFRFAVPPGAQLGDVFTASTDVRGSDGRGSAPLRFELAVASEPTGSLEVTVVDEYTTYDPAAPKVAGARLVLRGQDGRVLGEGRTNTSGVCVFPNLTAGYTYAVDAFSANHTSTTRTVTITGGPRLLRIFMSRVAVKATFAVVPTSFQEEVQFIVNVEYVTFVPMPVVRLEPALIFIEDLQVGSTHTLRVINTGLVAAFNTRLRIPASSPDFDIAFMRAYWVQADNATRNNETADVLVYPYGPASQAAWAGAGAGAPDSTAGASGSGASQQRRRQLGGIAAPVTQVFVTPDDYLPMTLVVGRMPAMSELVLELVVQKKQLAPMALLGRSRRRLQGGGGCGWSTNIQLSFSDPCDPSKSNVVGGVSITSRNPPGPQCTAGCCAGSHITIVGGFGGGGGGGSGNPWFSFTHESPPTPDLCDKCAADMLEIGLCLGKDLLAPWNKPLSNALEVLGEVYDVIKEVAPDVTVTTGRRLLVNEEPAAADDAAAVISEPGGGSSTAVALVSSAAAAADKQQQPLLARLGDDHGSGHHRRRRRSTLAGGVVATASGMSGPGKLVAALLKDKVVGKIPVLGCLLNPALDCAGFWDAVEDKVDNLLGSVGGAPGAMRRRRQLLREVSGLSHVYGGDGGGDGSYDSGYGQQVYGSRTADDASSVLALAAASGSAADSYEATADVGGGGSGGGGLGCSRGGLQPGGRRGLLVQRQQQPGRRQLGGIYIEPQKTTSPILFTAPGKAIIRWSSAIIAMHAAAAEMWGLEHYMSWLNPGYPKDVNAAWTAAWEAATSDGSAGGVLVDWVAEAPALLADTFTPLVPVEARQALLARWNATYDPAWAAGLNSSFSSPPSPIDLALVRQGQLLYLNETRAALEAGFTSVFDALDQAIMSLVAVHVTAASSGGGAGQATCARVVVQISQRLVLTRQAFEASLQLDNAGSAFTLANVSVALTAWLKDNGTEVAAAFAIGQPVVEGMTPDPAAPGAWLLAAGGVASVRWLLVPREAAALAADTWYFIGGVVSYVPGAGLPLELLPLEPADVRVSPEGRLAVRYYIEKDVQGDNPFTPNVTEPSLPATLATLLLNVGRGPSLGLVMDSLQPQIVENEKGLLVGFNITGVAVNGVRQPEALRAAIGDVPAGGAALVTWDLTCTLQGTFSGINATFVARNPLNDPTLSSIASLDLYDMTHLTWITGAAWDDGLPDMLVTGVSNTTNSVGNLTAAALMNASMPLPTQLHSSRDGIVFPVQAVTAAALASSAVQPVSPPAGFGGTWIRLTLRVRGSLLQPPPLLQSPAGSSPSGWQYIRLDTPAQLRPSTGWVLTEAAAAPGNATTTTGTTTQIKLPYNAWTSYRAYSDPAKAKDYVHVLYDGYGMTPKSSTKASRPASATVPGSTFTGSARTAAIPAIPAHTSQSASAQPRASVSSSTESVASQPPATLSSAKPAPTQPAPTLAATAVAQASQPSASLAVASQPFSAKSSPISSPT</sequence>
<keyword evidence="8" id="KW-0325">Glycoprotein</keyword>
<dbReference type="PANTHER" id="PTHR19331:SF487">
    <property type="entry name" value="SOLUBLE SCAVENGER RECEPTOR CYSTEINE-RICH DOMAIN-CONTAINING PROTEIN SSC5D"/>
    <property type="match status" value="1"/>
</dbReference>
<feature type="region of interest" description="Disordered" evidence="9">
    <location>
        <begin position="2158"/>
        <end position="2177"/>
    </location>
</feature>
<feature type="domain" description="SRCR" evidence="10">
    <location>
        <begin position="359"/>
        <end position="469"/>
    </location>
</feature>
<feature type="domain" description="SRCR" evidence="10">
    <location>
        <begin position="1571"/>
        <end position="1703"/>
    </location>
</feature>
<evidence type="ECO:0000256" key="3">
    <source>
        <dbReference type="ARBA" id="ARBA00022729"/>
    </source>
</evidence>
<dbReference type="Pfam" id="PF23106">
    <property type="entry name" value="EGF_Teneurin"/>
    <property type="match status" value="1"/>
</dbReference>
<feature type="domain" description="SRCR" evidence="10">
    <location>
        <begin position="132"/>
        <end position="238"/>
    </location>
</feature>
<dbReference type="Gene3D" id="2.10.25.10">
    <property type="entry name" value="Laminin"/>
    <property type="match status" value="1"/>
</dbReference>
<dbReference type="PROSITE" id="PS50287">
    <property type="entry name" value="SRCR_2"/>
    <property type="match status" value="12"/>
</dbReference>
<dbReference type="Proteomes" id="UP000613740">
    <property type="component" value="Unassembled WGS sequence"/>
</dbReference>
<dbReference type="PROSITE" id="PS00420">
    <property type="entry name" value="SRCR_1"/>
    <property type="match status" value="1"/>
</dbReference>
<dbReference type="InterPro" id="IPR001190">
    <property type="entry name" value="SRCR"/>
</dbReference>
<dbReference type="InterPro" id="IPR036772">
    <property type="entry name" value="SRCR-like_dom_sf"/>
</dbReference>
<gene>
    <name evidence="11" type="ORF">HYH02_012035</name>
</gene>
<proteinExistence type="predicted"/>
<keyword evidence="7" id="KW-1015">Disulfide bond</keyword>
<evidence type="ECO:0000256" key="2">
    <source>
        <dbReference type="ARBA" id="ARBA00022692"/>
    </source>
</evidence>
<keyword evidence="2" id="KW-0812">Transmembrane</keyword>
<evidence type="ECO:0000256" key="4">
    <source>
        <dbReference type="ARBA" id="ARBA00022737"/>
    </source>
</evidence>
<feature type="domain" description="SRCR" evidence="10">
    <location>
        <begin position="1077"/>
        <end position="1182"/>
    </location>
</feature>
<evidence type="ECO:0000256" key="6">
    <source>
        <dbReference type="ARBA" id="ARBA00023136"/>
    </source>
</evidence>
<feature type="compositionally biased region" description="Polar residues" evidence="9">
    <location>
        <begin position="3829"/>
        <end position="3838"/>
    </location>
</feature>
<feature type="domain" description="SRCR" evidence="10">
    <location>
        <begin position="1446"/>
        <end position="1560"/>
    </location>
</feature>
<keyword evidence="12" id="KW-1185">Reference proteome</keyword>
<dbReference type="Pfam" id="PF03762">
    <property type="entry name" value="VOMI"/>
    <property type="match status" value="1"/>
</dbReference>
<dbReference type="PROSITE" id="PS01186">
    <property type="entry name" value="EGF_2"/>
    <property type="match status" value="1"/>
</dbReference>
<evidence type="ECO:0000259" key="10">
    <source>
        <dbReference type="PROSITE" id="PS50287"/>
    </source>
</evidence>
<name>A0A835SXN6_9CHLO</name>
<dbReference type="SMART" id="SM00202">
    <property type="entry name" value="SR"/>
    <property type="match status" value="12"/>
</dbReference>
<dbReference type="Gene3D" id="2.100.10.20">
    <property type="entry name" value="Vitelline membrane outer layer protein I (VOMI)"/>
    <property type="match status" value="1"/>
</dbReference>
<protein>
    <recommendedName>
        <fullName evidence="10">SRCR domain-containing protein</fullName>
    </recommendedName>
</protein>
<evidence type="ECO:0000313" key="12">
    <source>
        <dbReference type="Proteomes" id="UP000613740"/>
    </source>
</evidence>
<feature type="domain" description="SRCR" evidence="10">
    <location>
        <begin position="9"/>
        <end position="122"/>
    </location>
</feature>
<evidence type="ECO:0000256" key="5">
    <source>
        <dbReference type="ARBA" id="ARBA00022989"/>
    </source>
</evidence>
<feature type="compositionally biased region" description="Polar residues" evidence="9">
    <location>
        <begin position="3893"/>
        <end position="3904"/>
    </location>
</feature>
<comment type="subcellular location">
    <subcellularLocation>
        <location evidence="1">Membrane</location>
        <topology evidence="1">Single-pass membrane protein</topology>
    </subcellularLocation>
</comment>
<feature type="compositionally biased region" description="Low complexity" evidence="9">
    <location>
        <begin position="3840"/>
        <end position="3851"/>
    </location>
</feature>
<accession>A0A835SXN6</accession>
<dbReference type="Gene3D" id="3.10.250.10">
    <property type="entry name" value="SRCR-like domain"/>
    <property type="match status" value="12"/>
</dbReference>
<comment type="caution">
    <text evidence="11">The sequence shown here is derived from an EMBL/GenBank/DDBJ whole genome shotgun (WGS) entry which is preliminary data.</text>
</comment>
<feature type="domain" description="SRCR" evidence="10">
    <location>
        <begin position="743"/>
        <end position="852"/>
    </location>
</feature>
<keyword evidence="3" id="KW-0732">Signal</keyword>
<dbReference type="InterPro" id="IPR005515">
    <property type="entry name" value="VOMI"/>
</dbReference>
<feature type="domain" description="SRCR" evidence="10">
    <location>
        <begin position="1326"/>
        <end position="1436"/>
    </location>
</feature>
<keyword evidence="4" id="KW-0677">Repeat</keyword>
<dbReference type="PRINTS" id="PR00258">
    <property type="entry name" value="SPERACTRCPTR"/>
</dbReference>
<dbReference type="PANTHER" id="PTHR19331">
    <property type="entry name" value="SCAVENGER RECEPTOR DOMAIN-CONTAINING"/>
    <property type="match status" value="1"/>
</dbReference>
<feature type="domain" description="SRCR" evidence="10">
    <location>
        <begin position="611"/>
        <end position="731"/>
    </location>
</feature>
<feature type="region of interest" description="Disordered" evidence="9">
    <location>
        <begin position="1750"/>
        <end position="1770"/>
    </location>
</feature>
<keyword evidence="6" id="KW-0472">Membrane</keyword>
<evidence type="ECO:0000256" key="1">
    <source>
        <dbReference type="ARBA" id="ARBA00004167"/>
    </source>
</evidence>
<feature type="compositionally biased region" description="Low complexity" evidence="9">
    <location>
        <begin position="3858"/>
        <end position="3892"/>
    </location>
</feature>
<dbReference type="SUPFAM" id="SSF51092">
    <property type="entry name" value="Vitelline membrane outer protein-I (VMO-I)"/>
    <property type="match status" value="1"/>
</dbReference>
<dbReference type="EMBL" id="JAEHOD010000054">
    <property type="protein sequence ID" value="KAG2435038.1"/>
    <property type="molecule type" value="Genomic_DNA"/>
</dbReference>
<feature type="region of interest" description="Disordered" evidence="9">
    <location>
        <begin position="2953"/>
        <end position="2972"/>
    </location>
</feature>
<dbReference type="Pfam" id="PF00530">
    <property type="entry name" value="SRCR"/>
    <property type="match status" value="11"/>
</dbReference>
<keyword evidence="5" id="KW-1133">Transmembrane helix</keyword>